<organism evidence="1 2">
    <name type="scientific">Nocardioides glacieisoli</name>
    <dbReference type="NCBI Taxonomy" id="1168730"/>
    <lineage>
        <taxon>Bacteria</taxon>
        <taxon>Bacillati</taxon>
        <taxon>Actinomycetota</taxon>
        <taxon>Actinomycetes</taxon>
        <taxon>Propionibacteriales</taxon>
        <taxon>Nocardioidaceae</taxon>
        <taxon>Nocardioides</taxon>
    </lineage>
</organism>
<proteinExistence type="predicted"/>
<comment type="caution">
    <text evidence="1">The sequence shown here is derived from an EMBL/GenBank/DDBJ whole genome shotgun (WGS) entry which is preliminary data.</text>
</comment>
<dbReference type="Proteomes" id="UP000291838">
    <property type="component" value="Unassembled WGS sequence"/>
</dbReference>
<evidence type="ECO:0000313" key="2">
    <source>
        <dbReference type="Proteomes" id="UP000291838"/>
    </source>
</evidence>
<dbReference type="AlphaFoldDB" id="A0A4Q2RIK0"/>
<dbReference type="SUPFAM" id="SSF54060">
    <property type="entry name" value="His-Me finger endonucleases"/>
    <property type="match status" value="1"/>
</dbReference>
<name>A0A4Q2RIK0_9ACTN</name>
<evidence type="ECO:0008006" key="3">
    <source>
        <dbReference type="Google" id="ProtNLM"/>
    </source>
</evidence>
<dbReference type="EMBL" id="SDWS01000013">
    <property type="protein sequence ID" value="RYB88521.1"/>
    <property type="molecule type" value="Genomic_DNA"/>
</dbReference>
<gene>
    <name evidence="1" type="ORF">EUA06_20510</name>
</gene>
<protein>
    <recommendedName>
        <fullName evidence="3">HNH endonuclease</fullName>
    </recommendedName>
</protein>
<dbReference type="RefSeq" id="WP_129479260.1">
    <property type="nucleotide sequence ID" value="NZ_SDWS01000013.1"/>
</dbReference>
<accession>A0A4Q2RIK0</accession>
<keyword evidence="2" id="KW-1185">Reference proteome</keyword>
<dbReference type="OrthoDB" id="3732358at2"/>
<sequence length="164" mass="18210">MQLTADEVDRFWSRVVKGPRETDCWLWAGGGTAAIADDGYGRFWISREGRQRVLRPHRVAWALAEGVSIDLSPVVEHVVCDNPICVRAEGTLLDHLEGSTQAANLSRIAQHGRGGARGYRSRMFGREAMYRRSLALRAAVADGWDDERIARALASVDEAQMALF</sequence>
<dbReference type="InterPro" id="IPR044925">
    <property type="entry name" value="His-Me_finger_sf"/>
</dbReference>
<reference evidence="1 2" key="1">
    <citation type="submission" date="2019-01" db="EMBL/GenBank/DDBJ databases">
        <title>Novel species of Nocardioides.</title>
        <authorList>
            <person name="Liu Q."/>
            <person name="Xin Y.-H."/>
        </authorList>
    </citation>
    <scope>NUCLEOTIDE SEQUENCE [LARGE SCALE GENOMIC DNA]</scope>
    <source>
        <strain evidence="1 2">HLT3-15</strain>
    </source>
</reference>
<evidence type="ECO:0000313" key="1">
    <source>
        <dbReference type="EMBL" id="RYB88521.1"/>
    </source>
</evidence>